<feature type="domain" description="Methyltransferase type 11" evidence="1">
    <location>
        <begin position="43"/>
        <end position="133"/>
    </location>
</feature>
<sequence length="200" mass="23648">MNKIITEFFPRLYHNLVRPKWFTDLYIHQNLKLAFDFNDKTVLDFGSGTGANCSLFSPGNYMGLEPDQKRVIFSKKSYPDYHFHVLKEQTLPLEDQSIDYILIVSVLHHISSEELIKYAKEFKRVLRQGGKIVAIEPYLCKSNPICNWLMKWLDQGKFIREENGYLNIFYENGYECNVLKRFRKCFVYNELFFSAGLKSK</sequence>
<keyword evidence="3" id="KW-1185">Reference proteome</keyword>
<dbReference type="Gene3D" id="3.40.50.150">
    <property type="entry name" value="Vaccinia Virus protein VP39"/>
    <property type="match status" value="1"/>
</dbReference>
<evidence type="ECO:0000313" key="2">
    <source>
        <dbReference type="EMBL" id="GAA0328130.1"/>
    </source>
</evidence>
<evidence type="ECO:0000259" key="1">
    <source>
        <dbReference type="Pfam" id="PF08241"/>
    </source>
</evidence>
<dbReference type="Pfam" id="PF08241">
    <property type="entry name" value="Methyltransf_11"/>
    <property type="match status" value="1"/>
</dbReference>
<reference evidence="3" key="1">
    <citation type="journal article" date="2019" name="Int. J. Syst. Evol. Microbiol.">
        <title>The Global Catalogue of Microorganisms (GCM) 10K type strain sequencing project: providing services to taxonomists for standard genome sequencing and annotation.</title>
        <authorList>
            <consortium name="The Broad Institute Genomics Platform"/>
            <consortium name="The Broad Institute Genome Sequencing Center for Infectious Disease"/>
            <person name="Wu L."/>
            <person name="Ma J."/>
        </authorList>
    </citation>
    <scope>NUCLEOTIDE SEQUENCE [LARGE SCALE GENOMIC DNA]</scope>
    <source>
        <strain evidence="3">JCM 9731</strain>
    </source>
</reference>
<name>A0ABP3FYY4_9BACI</name>
<dbReference type="InterPro" id="IPR013216">
    <property type="entry name" value="Methyltransf_11"/>
</dbReference>
<accession>A0ABP3FYY4</accession>
<proteinExistence type="predicted"/>
<protein>
    <recommendedName>
        <fullName evidence="1">Methyltransferase type 11 domain-containing protein</fullName>
    </recommendedName>
</protein>
<dbReference type="CDD" id="cd02440">
    <property type="entry name" value="AdoMet_MTases"/>
    <property type="match status" value="1"/>
</dbReference>
<evidence type="ECO:0000313" key="3">
    <source>
        <dbReference type="Proteomes" id="UP001500782"/>
    </source>
</evidence>
<dbReference type="SUPFAM" id="SSF53335">
    <property type="entry name" value="S-adenosyl-L-methionine-dependent methyltransferases"/>
    <property type="match status" value="1"/>
</dbReference>
<comment type="caution">
    <text evidence="2">The sequence shown here is derived from an EMBL/GenBank/DDBJ whole genome shotgun (WGS) entry which is preliminary data.</text>
</comment>
<dbReference type="InterPro" id="IPR029063">
    <property type="entry name" value="SAM-dependent_MTases_sf"/>
</dbReference>
<dbReference type="RefSeq" id="WP_343798390.1">
    <property type="nucleotide sequence ID" value="NZ_BAAADJ010000019.1"/>
</dbReference>
<organism evidence="2 3">
    <name type="scientific">Bacillus carboniphilus</name>
    <dbReference type="NCBI Taxonomy" id="86663"/>
    <lineage>
        <taxon>Bacteria</taxon>
        <taxon>Bacillati</taxon>
        <taxon>Bacillota</taxon>
        <taxon>Bacilli</taxon>
        <taxon>Bacillales</taxon>
        <taxon>Bacillaceae</taxon>
        <taxon>Bacillus</taxon>
    </lineage>
</organism>
<gene>
    <name evidence="2" type="ORF">GCM10008967_18260</name>
</gene>
<dbReference type="EMBL" id="BAAADJ010000019">
    <property type="protein sequence ID" value="GAA0328130.1"/>
    <property type="molecule type" value="Genomic_DNA"/>
</dbReference>
<dbReference type="Proteomes" id="UP001500782">
    <property type="component" value="Unassembled WGS sequence"/>
</dbReference>